<dbReference type="Pfam" id="PF21203">
    <property type="entry name" value="ECM10"/>
    <property type="match status" value="1"/>
</dbReference>
<evidence type="ECO:0000256" key="10">
    <source>
        <dbReference type="SAM" id="SignalP"/>
    </source>
</evidence>
<evidence type="ECO:0000256" key="3">
    <source>
        <dbReference type="ARBA" id="ARBA00020105"/>
    </source>
</evidence>
<comment type="caution">
    <text evidence="11">The sequence shown here is derived from an EMBL/GenBank/DDBJ whole genome shotgun (WGS) entry which is preliminary data.</text>
</comment>
<gene>
    <name evidence="11" type="ORF">BJ322DRAFT_1110785</name>
</gene>
<evidence type="ECO:0000256" key="1">
    <source>
        <dbReference type="ARBA" id="ARBA00004115"/>
    </source>
</evidence>
<name>A0A9P6HB27_9AGAM</name>
<keyword evidence="12" id="KW-1185">Reference proteome</keyword>
<evidence type="ECO:0000256" key="7">
    <source>
        <dbReference type="ARBA" id="ARBA00022989"/>
    </source>
</evidence>
<dbReference type="GO" id="GO:0005789">
    <property type="term" value="C:endoplasmic reticulum membrane"/>
    <property type="evidence" value="ECO:0007669"/>
    <property type="project" value="UniProtKB-SubCell"/>
</dbReference>
<dbReference type="Proteomes" id="UP000736335">
    <property type="component" value="Unassembled WGS sequence"/>
</dbReference>
<keyword evidence="8" id="KW-0472">Membrane</keyword>
<feature type="signal peptide" evidence="10">
    <location>
        <begin position="1"/>
        <end position="22"/>
    </location>
</feature>
<evidence type="ECO:0000256" key="6">
    <source>
        <dbReference type="ARBA" id="ARBA00022824"/>
    </source>
</evidence>
<sequence length="234" mass="25139">MHHVRLSTWLAILAVLVCGLDAKSLYHRLYHPTLAPDAQFSLRGTLHDGAVADAPSLQTDLASFSEFISQLDTVEKLNGALYQLAFERESDLSPETRIISSVKACHLPTASSDTIFLHLTSSGEPSAISYFLSPVPADGGCSSSVQVETRGIKPILFPNTTVNVQRPRLPPLPELRSPPPLTPEGQVVTPAPEKTFLQKYWIYILGFMVILAMAPAPPEEEGGAGPGGSGRGGR</sequence>
<feature type="region of interest" description="Disordered" evidence="9">
    <location>
        <begin position="167"/>
        <end position="187"/>
    </location>
</feature>
<accession>A0A9P6HB27</accession>
<comment type="subcellular location">
    <subcellularLocation>
        <location evidence="1">Endoplasmic reticulum membrane</location>
        <topology evidence="1">Single-pass type I membrane protein</topology>
    </subcellularLocation>
</comment>
<keyword evidence="7" id="KW-1133">Transmembrane helix</keyword>
<evidence type="ECO:0000256" key="4">
    <source>
        <dbReference type="ARBA" id="ARBA00022692"/>
    </source>
</evidence>
<evidence type="ECO:0000313" key="12">
    <source>
        <dbReference type="Proteomes" id="UP000736335"/>
    </source>
</evidence>
<dbReference type="OrthoDB" id="1894652at2759"/>
<comment type="similarity">
    <text evidence="2">Belongs to the EMC10 family.</text>
</comment>
<evidence type="ECO:0000256" key="2">
    <source>
        <dbReference type="ARBA" id="ARBA00007695"/>
    </source>
</evidence>
<evidence type="ECO:0000256" key="8">
    <source>
        <dbReference type="ARBA" id="ARBA00023136"/>
    </source>
</evidence>
<dbReference type="AlphaFoldDB" id="A0A9P6HB27"/>
<keyword evidence="6" id="KW-0256">Endoplasmic reticulum</keyword>
<dbReference type="PANTHER" id="PTHR21397:SF4">
    <property type="entry name" value="ER MEMBRANE PROTEIN COMPLEX SUBUNIT 10"/>
    <property type="match status" value="1"/>
</dbReference>
<reference evidence="11" key="2">
    <citation type="submission" date="2020-11" db="EMBL/GenBank/DDBJ databases">
        <authorList>
            <consortium name="DOE Joint Genome Institute"/>
            <person name="Kuo A."/>
            <person name="Miyauchi S."/>
            <person name="Kiss E."/>
            <person name="Drula E."/>
            <person name="Kohler A."/>
            <person name="Sanchez-Garcia M."/>
            <person name="Andreopoulos B."/>
            <person name="Barry K.W."/>
            <person name="Bonito G."/>
            <person name="Buee M."/>
            <person name="Carver A."/>
            <person name="Chen C."/>
            <person name="Cichocki N."/>
            <person name="Clum A."/>
            <person name="Culley D."/>
            <person name="Crous P.W."/>
            <person name="Fauchery L."/>
            <person name="Girlanda M."/>
            <person name="Hayes R."/>
            <person name="Keri Z."/>
            <person name="Labutti K."/>
            <person name="Lipzen A."/>
            <person name="Lombard V."/>
            <person name="Magnuson J."/>
            <person name="Maillard F."/>
            <person name="Morin E."/>
            <person name="Murat C."/>
            <person name="Nolan M."/>
            <person name="Ohm R."/>
            <person name="Pangilinan J."/>
            <person name="Pereira M."/>
            <person name="Perotto S."/>
            <person name="Peter M."/>
            <person name="Riley R."/>
            <person name="Sitrit Y."/>
            <person name="Stielow B."/>
            <person name="Szollosi G."/>
            <person name="Zifcakova L."/>
            <person name="Stursova M."/>
            <person name="Spatafora J.W."/>
            <person name="Tedersoo L."/>
            <person name="Vaario L.-M."/>
            <person name="Yamada A."/>
            <person name="Yan M."/>
            <person name="Wang P."/>
            <person name="Xu J."/>
            <person name="Bruns T."/>
            <person name="Baldrian P."/>
            <person name="Vilgalys R."/>
            <person name="Henrissat B."/>
            <person name="Grigoriev I.V."/>
            <person name="Hibbett D."/>
            <person name="Nagy L.G."/>
            <person name="Martin F.M."/>
        </authorList>
    </citation>
    <scope>NUCLEOTIDE SEQUENCE</scope>
    <source>
        <strain evidence="11">UH-Tt-Lm1</strain>
    </source>
</reference>
<evidence type="ECO:0000313" key="11">
    <source>
        <dbReference type="EMBL" id="KAF9782900.1"/>
    </source>
</evidence>
<protein>
    <recommendedName>
        <fullName evidence="3">ER membrane protein complex subunit 10</fullName>
    </recommendedName>
</protein>
<keyword evidence="4" id="KW-0812">Transmembrane</keyword>
<dbReference type="CDD" id="cd22209">
    <property type="entry name" value="EMC10"/>
    <property type="match status" value="1"/>
</dbReference>
<evidence type="ECO:0000256" key="5">
    <source>
        <dbReference type="ARBA" id="ARBA00022729"/>
    </source>
</evidence>
<evidence type="ECO:0000256" key="9">
    <source>
        <dbReference type="SAM" id="MobiDB-lite"/>
    </source>
</evidence>
<feature type="compositionally biased region" description="Pro residues" evidence="9">
    <location>
        <begin position="168"/>
        <end position="182"/>
    </location>
</feature>
<dbReference type="EMBL" id="WIUZ02000011">
    <property type="protein sequence ID" value="KAF9782900.1"/>
    <property type="molecule type" value="Genomic_DNA"/>
</dbReference>
<feature type="chain" id="PRO_5040128194" description="ER membrane protein complex subunit 10" evidence="10">
    <location>
        <begin position="23"/>
        <end position="234"/>
    </location>
</feature>
<keyword evidence="5 10" id="KW-0732">Signal</keyword>
<organism evidence="11 12">
    <name type="scientific">Thelephora terrestris</name>
    <dbReference type="NCBI Taxonomy" id="56493"/>
    <lineage>
        <taxon>Eukaryota</taxon>
        <taxon>Fungi</taxon>
        <taxon>Dikarya</taxon>
        <taxon>Basidiomycota</taxon>
        <taxon>Agaricomycotina</taxon>
        <taxon>Agaricomycetes</taxon>
        <taxon>Thelephorales</taxon>
        <taxon>Thelephoraceae</taxon>
        <taxon>Thelephora</taxon>
    </lineage>
</organism>
<proteinExistence type="inferred from homology"/>
<dbReference type="PANTHER" id="PTHR21397">
    <property type="entry name" value="CHROMATIN COMPLEXES SUBUNIT BAP18-RELATED"/>
    <property type="match status" value="1"/>
</dbReference>
<reference evidence="11" key="1">
    <citation type="journal article" date="2020" name="Nat. Commun.">
        <title>Large-scale genome sequencing of mycorrhizal fungi provides insights into the early evolution of symbiotic traits.</title>
        <authorList>
            <person name="Miyauchi S."/>
            <person name="Kiss E."/>
            <person name="Kuo A."/>
            <person name="Drula E."/>
            <person name="Kohler A."/>
            <person name="Sanchez-Garcia M."/>
            <person name="Morin E."/>
            <person name="Andreopoulos B."/>
            <person name="Barry K.W."/>
            <person name="Bonito G."/>
            <person name="Buee M."/>
            <person name="Carver A."/>
            <person name="Chen C."/>
            <person name="Cichocki N."/>
            <person name="Clum A."/>
            <person name="Culley D."/>
            <person name="Crous P.W."/>
            <person name="Fauchery L."/>
            <person name="Girlanda M."/>
            <person name="Hayes R.D."/>
            <person name="Keri Z."/>
            <person name="LaButti K."/>
            <person name="Lipzen A."/>
            <person name="Lombard V."/>
            <person name="Magnuson J."/>
            <person name="Maillard F."/>
            <person name="Murat C."/>
            <person name="Nolan M."/>
            <person name="Ohm R.A."/>
            <person name="Pangilinan J."/>
            <person name="Pereira M.F."/>
            <person name="Perotto S."/>
            <person name="Peter M."/>
            <person name="Pfister S."/>
            <person name="Riley R."/>
            <person name="Sitrit Y."/>
            <person name="Stielow J.B."/>
            <person name="Szollosi G."/>
            <person name="Zifcakova L."/>
            <person name="Stursova M."/>
            <person name="Spatafora J.W."/>
            <person name="Tedersoo L."/>
            <person name="Vaario L.M."/>
            <person name="Yamada A."/>
            <person name="Yan M."/>
            <person name="Wang P."/>
            <person name="Xu J."/>
            <person name="Bruns T."/>
            <person name="Baldrian P."/>
            <person name="Vilgalys R."/>
            <person name="Dunand C."/>
            <person name="Henrissat B."/>
            <person name="Grigoriev I.V."/>
            <person name="Hibbett D."/>
            <person name="Nagy L.G."/>
            <person name="Martin F.M."/>
        </authorList>
    </citation>
    <scope>NUCLEOTIDE SEQUENCE</scope>
    <source>
        <strain evidence="11">UH-Tt-Lm1</strain>
    </source>
</reference>